<dbReference type="InterPro" id="IPR001387">
    <property type="entry name" value="Cro/C1-type_HTH"/>
</dbReference>
<dbReference type="Gene3D" id="3.30.450.180">
    <property type="match status" value="1"/>
</dbReference>
<dbReference type="Gene3D" id="1.10.260.40">
    <property type="entry name" value="lambda repressor-like DNA-binding domains"/>
    <property type="match status" value="1"/>
</dbReference>
<evidence type="ECO:0000256" key="1">
    <source>
        <dbReference type="SAM" id="MobiDB-lite"/>
    </source>
</evidence>
<dbReference type="InterPro" id="IPR010982">
    <property type="entry name" value="Lambda_DNA-bd_dom_sf"/>
</dbReference>
<name>A0A1W7CVT7_9ACTN</name>
<dbReference type="Pfam" id="PF13560">
    <property type="entry name" value="HTH_31"/>
    <property type="match status" value="1"/>
</dbReference>
<evidence type="ECO:0000259" key="2">
    <source>
        <dbReference type="PROSITE" id="PS50943"/>
    </source>
</evidence>
<keyword evidence="4" id="KW-1185">Reference proteome</keyword>
<sequence>MATRELAAFLRSRRDRLLPGDVGLPGGGRRRSPGLRRAEVAQLAGISPDYYMRIEQGRGGHPSPSVLDGLARALRLDDHERDHMYLLARAAPAPARRRAEPRVDPAVRTLLAAIGPVPAYVLNDRLDVLAWNPMAAALVTDFAALPPRHRNLVWYAFRDPLARELYGDWELMALHGIAQLRGATARDPEHPDTRALVEELALHSEEFRALWARHDVKGPGIGRKSFRHPLVGPLTLNYVSLLLPGPAHRQFVTYTAEPGSRDQARLDRLAATAGRAGAGPAGPDEPASAAASGGAAADAPCPFAARQGPGS</sequence>
<dbReference type="Pfam" id="PF17765">
    <property type="entry name" value="MLTR_LBD"/>
    <property type="match status" value="1"/>
</dbReference>
<reference evidence="3 4" key="1">
    <citation type="submission" date="2017-05" db="EMBL/GenBank/DDBJ databases">
        <title>Complete genome sequence of Streptomyces sp. SCSIO 03032 revealed the diverse biosynthetic pathways for its bioactive secondary metabolites.</title>
        <authorList>
            <person name="Ma L."/>
            <person name="Zhu Y."/>
            <person name="Zhang W."/>
            <person name="Zhang G."/>
            <person name="Tian X."/>
            <person name="Zhang S."/>
            <person name="Zhang C."/>
        </authorList>
    </citation>
    <scope>NUCLEOTIDE SEQUENCE [LARGE SCALE GENOMIC DNA]</scope>
    <source>
        <strain evidence="3 4">SCSIO 03032</strain>
    </source>
</reference>
<dbReference type="EMBL" id="CP021121">
    <property type="protein sequence ID" value="ARQ68898.1"/>
    <property type="molecule type" value="Genomic_DNA"/>
</dbReference>
<gene>
    <name evidence="3" type="ORF">CAG99_08505</name>
</gene>
<proteinExistence type="predicted"/>
<evidence type="ECO:0000313" key="4">
    <source>
        <dbReference type="Proteomes" id="UP000194218"/>
    </source>
</evidence>
<dbReference type="SMART" id="SM00530">
    <property type="entry name" value="HTH_XRE"/>
    <property type="match status" value="1"/>
</dbReference>
<dbReference type="PANTHER" id="PTHR35010:SF2">
    <property type="entry name" value="BLL4672 PROTEIN"/>
    <property type="match status" value="1"/>
</dbReference>
<feature type="domain" description="HTH cro/C1-type" evidence="2">
    <location>
        <begin position="30"/>
        <end position="81"/>
    </location>
</feature>
<dbReference type="Proteomes" id="UP000194218">
    <property type="component" value="Chromosome"/>
</dbReference>
<dbReference type="CDD" id="cd00093">
    <property type="entry name" value="HTH_XRE"/>
    <property type="match status" value="1"/>
</dbReference>
<dbReference type="PANTHER" id="PTHR35010">
    <property type="entry name" value="BLL4672 PROTEIN-RELATED"/>
    <property type="match status" value="1"/>
</dbReference>
<dbReference type="KEGG" id="smao:CAG99_08505"/>
<dbReference type="InterPro" id="IPR041413">
    <property type="entry name" value="MLTR_LBD"/>
</dbReference>
<organism evidence="3 4">
    <name type="scientific">Streptomyces marincola</name>
    <dbReference type="NCBI Taxonomy" id="2878388"/>
    <lineage>
        <taxon>Bacteria</taxon>
        <taxon>Bacillati</taxon>
        <taxon>Actinomycetota</taxon>
        <taxon>Actinomycetes</taxon>
        <taxon>Kitasatosporales</taxon>
        <taxon>Streptomycetaceae</taxon>
        <taxon>Streptomyces</taxon>
    </lineage>
</organism>
<protein>
    <recommendedName>
        <fullName evidence="2">HTH cro/C1-type domain-containing protein</fullName>
    </recommendedName>
</protein>
<dbReference type="SUPFAM" id="SSF47413">
    <property type="entry name" value="lambda repressor-like DNA-binding domains"/>
    <property type="match status" value="1"/>
</dbReference>
<accession>A0A1W7CVT7</accession>
<dbReference type="RefSeq" id="WP_086158397.1">
    <property type="nucleotide sequence ID" value="NZ_CP021121.1"/>
</dbReference>
<dbReference type="AlphaFoldDB" id="A0A1W7CVT7"/>
<dbReference type="PROSITE" id="PS50943">
    <property type="entry name" value="HTH_CROC1"/>
    <property type="match status" value="1"/>
</dbReference>
<dbReference type="OrthoDB" id="3542608at2"/>
<feature type="compositionally biased region" description="Low complexity" evidence="1">
    <location>
        <begin position="281"/>
        <end position="305"/>
    </location>
</feature>
<feature type="region of interest" description="Disordered" evidence="1">
    <location>
        <begin position="269"/>
        <end position="311"/>
    </location>
</feature>
<evidence type="ECO:0000313" key="3">
    <source>
        <dbReference type="EMBL" id="ARQ68898.1"/>
    </source>
</evidence>
<dbReference type="GO" id="GO:0003677">
    <property type="term" value="F:DNA binding"/>
    <property type="evidence" value="ECO:0007669"/>
    <property type="project" value="InterPro"/>
</dbReference>